<name>A0A0F9CKT7_9ZZZZ</name>
<proteinExistence type="predicted"/>
<dbReference type="EMBL" id="LAZR01046130">
    <property type="protein sequence ID" value="KKK97256.1"/>
    <property type="molecule type" value="Genomic_DNA"/>
</dbReference>
<evidence type="ECO:0000313" key="1">
    <source>
        <dbReference type="EMBL" id="KKK97256.1"/>
    </source>
</evidence>
<comment type="caution">
    <text evidence="1">The sequence shown here is derived from an EMBL/GenBank/DDBJ whole genome shotgun (WGS) entry which is preliminary data.</text>
</comment>
<sequence>MDAMTVRMKNGSLFLFTDPGTGLLYGFCSRECRVTWTVAMSEHKPGHLGQKWGCWWCGTSMNPDYEEA</sequence>
<reference evidence="1" key="1">
    <citation type="journal article" date="2015" name="Nature">
        <title>Complex archaea that bridge the gap between prokaryotes and eukaryotes.</title>
        <authorList>
            <person name="Spang A."/>
            <person name="Saw J.H."/>
            <person name="Jorgensen S.L."/>
            <person name="Zaremba-Niedzwiedzka K."/>
            <person name="Martijn J."/>
            <person name="Lind A.E."/>
            <person name="van Eijk R."/>
            <person name="Schleper C."/>
            <person name="Guy L."/>
            <person name="Ettema T.J."/>
        </authorList>
    </citation>
    <scope>NUCLEOTIDE SEQUENCE</scope>
</reference>
<dbReference type="AlphaFoldDB" id="A0A0F9CKT7"/>
<gene>
    <name evidence="1" type="ORF">LCGC14_2654570</name>
</gene>
<accession>A0A0F9CKT7</accession>
<protein>
    <submittedName>
        <fullName evidence="1">Uncharacterized protein</fullName>
    </submittedName>
</protein>
<organism evidence="1">
    <name type="scientific">marine sediment metagenome</name>
    <dbReference type="NCBI Taxonomy" id="412755"/>
    <lineage>
        <taxon>unclassified sequences</taxon>
        <taxon>metagenomes</taxon>
        <taxon>ecological metagenomes</taxon>
    </lineage>
</organism>